<dbReference type="SUPFAM" id="SSF52540">
    <property type="entry name" value="P-loop containing nucleoside triphosphate hydrolases"/>
    <property type="match status" value="1"/>
</dbReference>
<evidence type="ECO:0000313" key="3">
    <source>
        <dbReference type="Proteomes" id="UP000035642"/>
    </source>
</evidence>
<dbReference type="GO" id="GO:0005524">
    <property type="term" value="F:ATP binding"/>
    <property type="evidence" value="ECO:0007669"/>
    <property type="project" value="InterPro"/>
</dbReference>
<reference evidence="3" key="1">
    <citation type="submission" date="2012-09" db="EMBL/GenBank/DDBJ databases">
        <authorList>
            <person name="Martin A.A."/>
        </authorList>
    </citation>
    <scope>NUCLEOTIDE SEQUENCE</scope>
</reference>
<dbReference type="AlphaFoldDB" id="A0A0K0DQB1"/>
<evidence type="ECO:0000313" key="4">
    <source>
        <dbReference type="WBParaSite" id="ACAC_0001395001-mRNA-1"/>
    </source>
</evidence>
<dbReference type="PROSITE" id="PS51456">
    <property type="entry name" value="MYOSIN_MOTOR"/>
    <property type="match status" value="1"/>
</dbReference>
<dbReference type="Proteomes" id="UP000035642">
    <property type="component" value="Unassembled WGS sequence"/>
</dbReference>
<protein>
    <submittedName>
        <fullName evidence="4">Myosin motor domain-containing protein</fullName>
    </submittedName>
</protein>
<sequence length="143" mass="16769">MDARYPERVPFRDFRRRFGCLVEDELNSSINNALDDRAAVSWILERMDIHPSRYRLGISQVLLASDVMNELEDRREFSLSGLVTAFQRECRKYLASKWLHHRRILETAIKCLQVCLPREMKHINLNFLAVFEVKICCGKVVGI</sequence>
<dbReference type="GO" id="GO:0003779">
    <property type="term" value="F:actin binding"/>
    <property type="evidence" value="ECO:0007669"/>
    <property type="project" value="UniProtKB-KW"/>
</dbReference>
<reference evidence="4" key="2">
    <citation type="submission" date="2017-02" db="UniProtKB">
        <authorList>
            <consortium name="WormBaseParasite"/>
        </authorList>
    </citation>
    <scope>IDENTIFICATION</scope>
</reference>
<comment type="caution">
    <text evidence="1">Lacks conserved residue(s) required for the propagation of feature annotation.</text>
</comment>
<keyword evidence="1" id="KW-0518">Myosin</keyword>
<dbReference type="InterPro" id="IPR001609">
    <property type="entry name" value="Myosin_head_motor_dom-like"/>
</dbReference>
<feature type="domain" description="Myosin motor" evidence="2">
    <location>
        <begin position="1"/>
        <end position="76"/>
    </location>
</feature>
<dbReference type="InterPro" id="IPR027417">
    <property type="entry name" value="P-loop_NTPase"/>
</dbReference>
<name>A0A0K0DQB1_ANGCA</name>
<keyword evidence="1" id="KW-0009">Actin-binding</keyword>
<dbReference type="GO" id="GO:0003774">
    <property type="term" value="F:cytoskeletal motor activity"/>
    <property type="evidence" value="ECO:0007669"/>
    <property type="project" value="InterPro"/>
</dbReference>
<accession>A0A0K0DQB1</accession>
<dbReference type="WBParaSite" id="ACAC_0001395001-mRNA-1">
    <property type="protein sequence ID" value="ACAC_0001395001-mRNA-1"/>
    <property type="gene ID" value="ACAC_0001395001"/>
</dbReference>
<evidence type="ECO:0000259" key="2">
    <source>
        <dbReference type="PROSITE" id="PS51456"/>
    </source>
</evidence>
<dbReference type="Gene3D" id="3.30.70.1590">
    <property type="match status" value="1"/>
</dbReference>
<organism evidence="3 4">
    <name type="scientific">Angiostrongylus cantonensis</name>
    <name type="common">Rat lungworm</name>
    <dbReference type="NCBI Taxonomy" id="6313"/>
    <lineage>
        <taxon>Eukaryota</taxon>
        <taxon>Metazoa</taxon>
        <taxon>Ecdysozoa</taxon>
        <taxon>Nematoda</taxon>
        <taxon>Chromadorea</taxon>
        <taxon>Rhabditida</taxon>
        <taxon>Rhabditina</taxon>
        <taxon>Rhabditomorpha</taxon>
        <taxon>Strongyloidea</taxon>
        <taxon>Metastrongylidae</taxon>
        <taxon>Angiostrongylus</taxon>
    </lineage>
</organism>
<evidence type="ECO:0000256" key="1">
    <source>
        <dbReference type="PROSITE-ProRule" id="PRU00782"/>
    </source>
</evidence>
<comment type="similarity">
    <text evidence="1">Belongs to the TRAFAC class myosin-kinesin ATPase superfamily. Myosin family.</text>
</comment>
<keyword evidence="1" id="KW-0505">Motor protein</keyword>
<dbReference type="GO" id="GO:0016459">
    <property type="term" value="C:myosin complex"/>
    <property type="evidence" value="ECO:0007669"/>
    <property type="project" value="UniProtKB-KW"/>
</dbReference>
<keyword evidence="3" id="KW-1185">Reference proteome</keyword>
<dbReference type="Gene3D" id="4.10.270.10">
    <property type="entry name" value="Myosin, subunit A"/>
    <property type="match status" value="1"/>
</dbReference>
<proteinExistence type="inferred from homology"/>
<dbReference type="STRING" id="6313.A0A0K0DQB1"/>